<dbReference type="GO" id="GO:0006260">
    <property type="term" value="P:DNA replication"/>
    <property type="evidence" value="ECO:0007669"/>
    <property type="project" value="UniProtKB-KW"/>
</dbReference>
<evidence type="ECO:0000256" key="6">
    <source>
        <dbReference type="SAM" id="MobiDB-lite"/>
    </source>
</evidence>
<feature type="compositionally biased region" description="Low complexity" evidence="6">
    <location>
        <begin position="100"/>
        <end position="109"/>
    </location>
</feature>
<dbReference type="Proteomes" id="UP000694255">
    <property type="component" value="Unassembled WGS sequence"/>
</dbReference>
<evidence type="ECO:0000256" key="5">
    <source>
        <dbReference type="ARBA" id="ARBA00023242"/>
    </source>
</evidence>
<sequence length="395" mass="45734">MASVQIKQSLRDILPNHHGDFPPKLLDYINSLYQLSTRKTRVLPNKAEIARYHLCTYSVVERYKDMFNLPEPDIMRIPIQPRLVSKLLDDFRELIDQIASSSAASSPRSSPRKAKVAFQEPPTTPSRPSTATTYTPASGSPLKRMRQIQNEDDDPEVTPNTKRTKQQRLKDIESPFNPKKIQSTPTKSDENNKEQKSPSRRSYFYDRKTVSLSDFISFCNNFHIPAEISAKMVQSFLIHKHKFVKKSDWWLATAMIHAAYIRINNKLLSSKVGAKNEFLELLFQYQKGGLVQKNFQFWCDTVNDWIKDEQWVVDMEKKYMYTRESMEEANEIAETKARIGEGWDLLCQFGAMVNGEMLFESDTQKEYYETWSKSVLDAVEVEVDVSESSPEMIPQ</sequence>
<gene>
    <name evidence="8" type="ORF">J8A68_005069</name>
</gene>
<comment type="similarity">
    <text evidence="2">Belongs to the ORC6 family.</text>
</comment>
<name>A0A8J5QG21_9ASCO</name>
<evidence type="ECO:0000313" key="8">
    <source>
        <dbReference type="EMBL" id="KAG7661374.1"/>
    </source>
</evidence>
<accession>A0A8J5QG21</accession>
<dbReference type="InterPro" id="IPR016811">
    <property type="entry name" value="ORC6_fun"/>
</dbReference>
<dbReference type="InterPro" id="IPR008721">
    <property type="entry name" value="ORC6_cyclin_first"/>
</dbReference>
<dbReference type="AlphaFoldDB" id="A0A8J5QG21"/>
<feature type="region of interest" description="Disordered" evidence="6">
    <location>
        <begin position="100"/>
        <end position="201"/>
    </location>
</feature>
<reference evidence="8 9" key="1">
    <citation type="journal article" date="2021" name="DNA Res.">
        <title>Genome analysis of Candida subhashii reveals its hybrid nature and dual mitochondrial genome conformations.</title>
        <authorList>
            <person name="Mixao V."/>
            <person name="Hegedusova E."/>
            <person name="Saus E."/>
            <person name="Pryszcz L.P."/>
            <person name="Cillingova A."/>
            <person name="Nosek J."/>
            <person name="Gabaldon T."/>
        </authorList>
    </citation>
    <scope>NUCLEOTIDE SEQUENCE [LARGE SCALE GENOMIC DNA]</scope>
    <source>
        <strain evidence="8 9">CBS 10753</strain>
    </source>
</reference>
<keyword evidence="5" id="KW-0539">Nucleus</keyword>
<evidence type="ECO:0000256" key="4">
    <source>
        <dbReference type="ARBA" id="ARBA00023125"/>
    </source>
</evidence>
<keyword evidence="9" id="KW-1185">Reference proteome</keyword>
<protein>
    <recommendedName>
        <fullName evidence="7">ORC6 first cyclin-like domain-containing protein</fullName>
    </recommendedName>
</protein>
<proteinExistence type="inferred from homology"/>
<evidence type="ECO:0000256" key="1">
    <source>
        <dbReference type="ARBA" id="ARBA00004123"/>
    </source>
</evidence>
<dbReference type="OrthoDB" id="5367324at2759"/>
<comment type="subcellular location">
    <subcellularLocation>
        <location evidence="1">Nucleus</location>
    </subcellularLocation>
</comment>
<dbReference type="GO" id="GO:0003677">
    <property type="term" value="F:DNA binding"/>
    <property type="evidence" value="ECO:0007669"/>
    <property type="project" value="UniProtKB-KW"/>
</dbReference>
<evidence type="ECO:0000256" key="2">
    <source>
        <dbReference type="ARBA" id="ARBA00010840"/>
    </source>
</evidence>
<keyword evidence="3" id="KW-0235">DNA replication</keyword>
<dbReference type="Pfam" id="PF05460">
    <property type="entry name" value="ORC6"/>
    <property type="match status" value="1"/>
</dbReference>
<evidence type="ECO:0000313" key="9">
    <source>
        <dbReference type="Proteomes" id="UP000694255"/>
    </source>
</evidence>
<evidence type="ECO:0000256" key="3">
    <source>
        <dbReference type="ARBA" id="ARBA00022705"/>
    </source>
</evidence>
<dbReference type="RefSeq" id="XP_049261607.1">
    <property type="nucleotide sequence ID" value="XM_049409095.1"/>
</dbReference>
<feature type="compositionally biased region" description="Basic and acidic residues" evidence="6">
    <location>
        <begin position="187"/>
        <end position="201"/>
    </location>
</feature>
<dbReference type="EMBL" id="JAGSYN010000220">
    <property type="protein sequence ID" value="KAG7661374.1"/>
    <property type="molecule type" value="Genomic_DNA"/>
</dbReference>
<dbReference type="PIRSF" id="PIRSF022941">
    <property type="entry name" value="ORC6_fun"/>
    <property type="match status" value="1"/>
</dbReference>
<dbReference type="GeneID" id="73471869"/>
<evidence type="ECO:0000259" key="7">
    <source>
        <dbReference type="Pfam" id="PF05460"/>
    </source>
</evidence>
<dbReference type="GO" id="GO:0005664">
    <property type="term" value="C:nuclear origin of replication recognition complex"/>
    <property type="evidence" value="ECO:0007669"/>
    <property type="project" value="InterPro"/>
</dbReference>
<feature type="compositionally biased region" description="Low complexity" evidence="6">
    <location>
        <begin position="126"/>
        <end position="141"/>
    </location>
</feature>
<comment type="caution">
    <text evidence="8">The sequence shown here is derived from an EMBL/GenBank/DDBJ whole genome shotgun (WGS) entry which is preliminary data.</text>
</comment>
<organism evidence="8 9">
    <name type="scientific">[Candida] subhashii</name>
    <dbReference type="NCBI Taxonomy" id="561895"/>
    <lineage>
        <taxon>Eukaryota</taxon>
        <taxon>Fungi</taxon>
        <taxon>Dikarya</taxon>
        <taxon>Ascomycota</taxon>
        <taxon>Saccharomycotina</taxon>
        <taxon>Pichiomycetes</taxon>
        <taxon>Debaryomycetaceae</taxon>
        <taxon>Spathaspora</taxon>
    </lineage>
</organism>
<keyword evidence="4" id="KW-0238">DNA-binding</keyword>
<feature type="domain" description="ORC6 first cyclin-like" evidence="7">
    <location>
        <begin position="10"/>
        <end position="96"/>
    </location>
</feature>